<feature type="transmembrane region" description="Helical" evidence="9">
    <location>
        <begin position="64"/>
        <end position="85"/>
    </location>
</feature>
<feature type="transmembrane region" description="Helical" evidence="9">
    <location>
        <begin position="97"/>
        <end position="119"/>
    </location>
</feature>
<evidence type="ECO:0000256" key="7">
    <source>
        <dbReference type="ARBA" id="ARBA00023136"/>
    </source>
</evidence>
<reference evidence="10 11" key="1">
    <citation type="submission" date="2020-09" db="EMBL/GenBank/DDBJ databases">
        <title>Roseomonas.</title>
        <authorList>
            <person name="Zhu W."/>
        </authorList>
    </citation>
    <scope>NUCLEOTIDE SEQUENCE [LARGE SCALE GENOMIC DNA]</scope>
    <source>
        <strain evidence="10 11">573</strain>
    </source>
</reference>
<feature type="transmembrane region" description="Helical" evidence="9">
    <location>
        <begin position="229"/>
        <end position="258"/>
    </location>
</feature>
<dbReference type="Proteomes" id="UP001518989">
    <property type="component" value="Unassembled WGS sequence"/>
</dbReference>
<evidence type="ECO:0000256" key="8">
    <source>
        <dbReference type="ARBA" id="ARBA00037998"/>
    </source>
</evidence>
<gene>
    <name evidence="10" type="ORF">IAI61_16580</name>
</gene>
<keyword evidence="5" id="KW-0029">Amino-acid transport</keyword>
<keyword evidence="11" id="KW-1185">Reference proteome</keyword>
<dbReference type="InterPro" id="IPR052157">
    <property type="entry name" value="BCAA_transport_permease"/>
</dbReference>
<evidence type="ECO:0000256" key="3">
    <source>
        <dbReference type="ARBA" id="ARBA00022475"/>
    </source>
</evidence>
<evidence type="ECO:0000313" key="10">
    <source>
        <dbReference type="EMBL" id="MBO1080662.1"/>
    </source>
</evidence>
<evidence type="ECO:0000256" key="1">
    <source>
        <dbReference type="ARBA" id="ARBA00004651"/>
    </source>
</evidence>
<dbReference type="Pfam" id="PF02653">
    <property type="entry name" value="BPD_transp_2"/>
    <property type="match status" value="1"/>
</dbReference>
<feature type="transmembrane region" description="Helical" evidence="9">
    <location>
        <begin position="270"/>
        <end position="288"/>
    </location>
</feature>
<evidence type="ECO:0000256" key="4">
    <source>
        <dbReference type="ARBA" id="ARBA00022692"/>
    </source>
</evidence>
<evidence type="ECO:0000313" key="11">
    <source>
        <dbReference type="Proteomes" id="UP001518989"/>
    </source>
</evidence>
<dbReference type="InterPro" id="IPR001851">
    <property type="entry name" value="ABC_transp_permease"/>
</dbReference>
<comment type="subcellular location">
    <subcellularLocation>
        <location evidence="1">Cell membrane</location>
        <topology evidence="1">Multi-pass membrane protein</topology>
    </subcellularLocation>
</comment>
<evidence type="ECO:0000256" key="6">
    <source>
        <dbReference type="ARBA" id="ARBA00022989"/>
    </source>
</evidence>
<evidence type="ECO:0000256" key="9">
    <source>
        <dbReference type="SAM" id="Phobius"/>
    </source>
</evidence>
<keyword evidence="2" id="KW-0813">Transport</keyword>
<feature type="transmembrane region" description="Helical" evidence="9">
    <location>
        <begin position="39"/>
        <end position="58"/>
    </location>
</feature>
<keyword evidence="3" id="KW-1003">Cell membrane</keyword>
<protein>
    <submittedName>
        <fullName evidence="10">Branched-chain amino acid ABC transporter permease</fullName>
    </submittedName>
</protein>
<comment type="similarity">
    <text evidence="8">Belongs to the binding-protein-dependent transport system permease family. LivHM subfamily.</text>
</comment>
<feature type="transmembrane region" description="Helical" evidence="9">
    <location>
        <begin position="6"/>
        <end position="32"/>
    </location>
</feature>
<keyword evidence="7 9" id="KW-0472">Membrane</keyword>
<dbReference type="PANTHER" id="PTHR11795:SF445">
    <property type="entry name" value="AMINO ACID ABC TRANSPORTER PERMEASE PROTEIN"/>
    <property type="match status" value="1"/>
</dbReference>
<evidence type="ECO:0000256" key="2">
    <source>
        <dbReference type="ARBA" id="ARBA00022448"/>
    </source>
</evidence>
<dbReference type="EMBL" id="JACTNG010000009">
    <property type="protein sequence ID" value="MBO1080662.1"/>
    <property type="molecule type" value="Genomic_DNA"/>
</dbReference>
<dbReference type="PANTHER" id="PTHR11795">
    <property type="entry name" value="BRANCHED-CHAIN AMINO ACID TRANSPORT SYSTEM PERMEASE PROTEIN LIVH"/>
    <property type="match status" value="1"/>
</dbReference>
<dbReference type="CDD" id="cd06582">
    <property type="entry name" value="TM_PBP1_LivH_like"/>
    <property type="match status" value="1"/>
</dbReference>
<name>A0ABS3KT67_9PROT</name>
<proteinExistence type="inferred from homology"/>
<keyword evidence="4 9" id="KW-0812">Transmembrane</keyword>
<sequence>MTAELVLQAVASGLLMGMIYALVAAGLSLIFGLMDVVNFAHGELLMLAMFATLVLTQVSGLDPLLLLPVVGVILFGVGVAIYRGLIGRALSVTFNRGMSQIFVTFGLAIFLRGAAQFVFGSEFHSVTGTWLSDKTVNLAGIFLPLPQLVASVVCLAAFAAMMLVSRTEFGRALEATREDRDAVALIGIDRDRIFAIGWGMGAAAVGVAGVMLANFYYISPNVGLNFATIAYVTVALGGFGSLAGALAAGLLVGLVEALTALVLEPSLKQVGMFVLYMLVLTVRPRGLFGKM</sequence>
<feature type="transmembrane region" description="Helical" evidence="9">
    <location>
        <begin position="139"/>
        <end position="164"/>
    </location>
</feature>
<accession>A0ABS3KT67</accession>
<feature type="transmembrane region" description="Helical" evidence="9">
    <location>
        <begin position="193"/>
        <end position="217"/>
    </location>
</feature>
<keyword evidence="6 9" id="KW-1133">Transmembrane helix</keyword>
<comment type="caution">
    <text evidence="10">The sequence shown here is derived from an EMBL/GenBank/DDBJ whole genome shotgun (WGS) entry which is preliminary data.</text>
</comment>
<evidence type="ECO:0000256" key="5">
    <source>
        <dbReference type="ARBA" id="ARBA00022970"/>
    </source>
</evidence>
<organism evidence="10 11">
    <name type="scientific">Roseomonas haemaphysalidis</name>
    <dbReference type="NCBI Taxonomy" id="2768162"/>
    <lineage>
        <taxon>Bacteria</taxon>
        <taxon>Pseudomonadati</taxon>
        <taxon>Pseudomonadota</taxon>
        <taxon>Alphaproteobacteria</taxon>
        <taxon>Acetobacterales</taxon>
        <taxon>Roseomonadaceae</taxon>
        <taxon>Roseomonas</taxon>
    </lineage>
</organism>
<dbReference type="RefSeq" id="WP_207418805.1">
    <property type="nucleotide sequence ID" value="NZ_CP061177.1"/>
</dbReference>